<name>A0A9D2N2U1_9FIRM</name>
<dbReference type="InterPro" id="IPR050908">
    <property type="entry name" value="SmbC-like"/>
</dbReference>
<feature type="domain" description="AraC effector-binding" evidence="1">
    <location>
        <begin position="5"/>
        <end position="155"/>
    </location>
</feature>
<dbReference type="SUPFAM" id="SSF55136">
    <property type="entry name" value="Probable bacterial effector-binding domain"/>
    <property type="match status" value="1"/>
</dbReference>
<comment type="caution">
    <text evidence="2">The sequence shown here is derived from an EMBL/GenBank/DDBJ whole genome shotgun (WGS) entry which is preliminary data.</text>
</comment>
<evidence type="ECO:0000313" key="2">
    <source>
        <dbReference type="EMBL" id="HJC06902.1"/>
    </source>
</evidence>
<dbReference type="AlphaFoldDB" id="A0A9D2N2U1"/>
<dbReference type="PANTHER" id="PTHR40055">
    <property type="entry name" value="TRANSCRIPTIONAL REGULATOR YGIV-RELATED"/>
    <property type="match status" value="1"/>
</dbReference>
<dbReference type="InterPro" id="IPR011256">
    <property type="entry name" value="Reg_factor_effector_dom_sf"/>
</dbReference>
<gene>
    <name evidence="2" type="ORF">H9704_12250</name>
</gene>
<dbReference type="Proteomes" id="UP000823910">
    <property type="component" value="Unassembled WGS sequence"/>
</dbReference>
<dbReference type="SMART" id="SM00871">
    <property type="entry name" value="AraC_E_bind"/>
    <property type="match status" value="1"/>
</dbReference>
<reference evidence="2" key="2">
    <citation type="submission" date="2021-04" db="EMBL/GenBank/DDBJ databases">
        <authorList>
            <person name="Gilroy R."/>
        </authorList>
    </citation>
    <scope>NUCLEOTIDE SEQUENCE</scope>
    <source>
        <strain evidence="2">CHK180-15479</strain>
    </source>
</reference>
<protein>
    <submittedName>
        <fullName evidence="2">GyrI-like domain-containing protein</fullName>
    </submittedName>
</protein>
<evidence type="ECO:0000313" key="3">
    <source>
        <dbReference type="Proteomes" id="UP000823910"/>
    </source>
</evidence>
<dbReference type="Pfam" id="PF06445">
    <property type="entry name" value="GyrI-like"/>
    <property type="match status" value="1"/>
</dbReference>
<dbReference type="PANTHER" id="PTHR40055:SF1">
    <property type="entry name" value="TRANSCRIPTIONAL REGULATOR YGIV-RELATED"/>
    <property type="match status" value="1"/>
</dbReference>
<dbReference type="InterPro" id="IPR029442">
    <property type="entry name" value="GyrI-like"/>
</dbReference>
<accession>A0A9D2N2U1</accession>
<sequence>MKFYVSIAQEKIPPAAVIYMRRTGAYGAENYALMDTFKKWIKANNLYDEDTVIYAMALDNPETEEPCRCRYDVCINRPQNQNDASDQVECRELEGGKYLVFLIPHTIDAVRTAWQMCFSELELLGYLPDESRPIMERYKKRLVDQQYCELCMPVL</sequence>
<dbReference type="InterPro" id="IPR010499">
    <property type="entry name" value="AraC_E-bd"/>
</dbReference>
<organism evidence="2 3">
    <name type="scientific">Candidatus Enterocloster excrementipullorum</name>
    <dbReference type="NCBI Taxonomy" id="2838559"/>
    <lineage>
        <taxon>Bacteria</taxon>
        <taxon>Bacillati</taxon>
        <taxon>Bacillota</taxon>
        <taxon>Clostridia</taxon>
        <taxon>Lachnospirales</taxon>
        <taxon>Lachnospiraceae</taxon>
        <taxon>Enterocloster</taxon>
    </lineage>
</organism>
<proteinExistence type="predicted"/>
<dbReference type="EMBL" id="DWWT01000065">
    <property type="protein sequence ID" value="HJC06902.1"/>
    <property type="molecule type" value="Genomic_DNA"/>
</dbReference>
<evidence type="ECO:0000259" key="1">
    <source>
        <dbReference type="SMART" id="SM00871"/>
    </source>
</evidence>
<reference evidence="2" key="1">
    <citation type="journal article" date="2021" name="PeerJ">
        <title>Extensive microbial diversity within the chicken gut microbiome revealed by metagenomics and culture.</title>
        <authorList>
            <person name="Gilroy R."/>
            <person name="Ravi A."/>
            <person name="Getino M."/>
            <person name="Pursley I."/>
            <person name="Horton D.L."/>
            <person name="Alikhan N.F."/>
            <person name="Baker D."/>
            <person name="Gharbi K."/>
            <person name="Hall N."/>
            <person name="Watson M."/>
            <person name="Adriaenssens E.M."/>
            <person name="Foster-Nyarko E."/>
            <person name="Jarju S."/>
            <person name="Secka A."/>
            <person name="Antonio M."/>
            <person name="Oren A."/>
            <person name="Chaudhuri R.R."/>
            <person name="La Ragione R."/>
            <person name="Hildebrand F."/>
            <person name="Pallen M.J."/>
        </authorList>
    </citation>
    <scope>NUCLEOTIDE SEQUENCE</scope>
    <source>
        <strain evidence="2">CHK180-15479</strain>
    </source>
</reference>
<dbReference type="Gene3D" id="3.20.80.10">
    <property type="entry name" value="Regulatory factor, effector binding domain"/>
    <property type="match status" value="1"/>
</dbReference>